<proteinExistence type="predicted"/>
<evidence type="ECO:0000259" key="1">
    <source>
        <dbReference type="Pfam" id="PF12680"/>
    </source>
</evidence>
<dbReference type="InterPro" id="IPR037401">
    <property type="entry name" value="SnoaL-like"/>
</dbReference>
<dbReference type="InterPro" id="IPR043519">
    <property type="entry name" value="NT_sf"/>
</dbReference>
<dbReference type="SUPFAM" id="SSF81301">
    <property type="entry name" value="Nucleotidyltransferase"/>
    <property type="match status" value="1"/>
</dbReference>
<dbReference type="PANTHER" id="PTHR34822">
    <property type="entry name" value="GRPB DOMAIN PROTEIN (AFU_ORTHOLOGUE AFUA_1G01530)"/>
    <property type="match status" value="1"/>
</dbReference>
<dbReference type="EMBL" id="CP053586">
    <property type="protein sequence ID" value="WNZ25802.1"/>
    <property type="molecule type" value="Genomic_DNA"/>
</dbReference>
<dbReference type="AlphaFoldDB" id="A0AA97AMK8"/>
<dbReference type="PANTHER" id="PTHR34822:SF1">
    <property type="entry name" value="GRPB FAMILY PROTEIN"/>
    <property type="match status" value="1"/>
</dbReference>
<dbReference type="Pfam" id="PF04229">
    <property type="entry name" value="GrpB"/>
    <property type="match status" value="1"/>
</dbReference>
<dbReference type="Pfam" id="PF12680">
    <property type="entry name" value="SnoaL_2"/>
    <property type="match status" value="1"/>
</dbReference>
<name>A0AA97AMK8_9CYAN</name>
<dbReference type="InterPro" id="IPR007344">
    <property type="entry name" value="GrpB/CoaE"/>
</dbReference>
<dbReference type="InterPro" id="IPR032710">
    <property type="entry name" value="NTF2-like_dom_sf"/>
</dbReference>
<sequence length="201" mass="23385">MPDIRTHNVHVYQVSSPEIARHLAFRDYMIAHPDAAQQYSDLKRELAKQYPQDIEGYMDGKDEFVKLMEKKALEWKAMTQTHQDLLTKAYAAFNDRDIDAVLAVMHPEVQWANGMEGGYVYGHEAVRDYWTRQWKLVNPHVEPTGFQLDRSGRVVVDVHQVVHDLDGNLIVDQMVQHIYTIEHGLIRRMDIRDDSVEAENT</sequence>
<dbReference type="Gene3D" id="3.10.450.50">
    <property type="match status" value="1"/>
</dbReference>
<reference evidence="2" key="1">
    <citation type="submission" date="2020-05" db="EMBL/GenBank/DDBJ databases">
        <authorList>
            <person name="Zhu T."/>
            <person name="Keshari N."/>
            <person name="Lu X."/>
        </authorList>
    </citation>
    <scope>NUCLEOTIDE SEQUENCE</scope>
    <source>
        <strain evidence="2">NK1-12</strain>
    </source>
</reference>
<organism evidence="2">
    <name type="scientific">Leptolyngbya sp. NK1-12</name>
    <dbReference type="NCBI Taxonomy" id="2547451"/>
    <lineage>
        <taxon>Bacteria</taxon>
        <taxon>Bacillati</taxon>
        <taxon>Cyanobacteriota</taxon>
        <taxon>Cyanophyceae</taxon>
        <taxon>Leptolyngbyales</taxon>
        <taxon>Leptolyngbyaceae</taxon>
        <taxon>Leptolyngbya group</taxon>
        <taxon>Leptolyngbya</taxon>
    </lineage>
</organism>
<accession>A0AA97AMK8</accession>
<protein>
    <submittedName>
        <fullName evidence="2">SnoaL-like domain-containing protein</fullName>
    </submittedName>
</protein>
<dbReference type="SUPFAM" id="SSF54427">
    <property type="entry name" value="NTF2-like"/>
    <property type="match status" value="1"/>
</dbReference>
<evidence type="ECO:0000313" key="2">
    <source>
        <dbReference type="EMBL" id="WNZ25802.1"/>
    </source>
</evidence>
<dbReference type="RefSeq" id="WP_316431970.1">
    <property type="nucleotide sequence ID" value="NZ_CP053586.1"/>
</dbReference>
<gene>
    <name evidence="2" type="ORF">HJG54_25170</name>
</gene>
<feature type="domain" description="SnoaL-like" evidence="1">
    <location>
        <begin position="88"/>
        <end position="189"/>
    </location>
</feature>
<dbReference type="Gene3D" id="3.30.460.10">
    <property type="entry name" value="Beta Polymerase, domain 2"/>
    <property type="match status" value="1"/>
</dbReference>